<evidence type="ECO:0000313" key="2">
    <source>
        <dbReference type="EMBL" id="RDE04359.1"/>
    </source>
</evidence>
<evidence type="ECO:0000259" key="1">
    <source>
        <dbReference type="Pfam" id="PF19419"/>
    </source>
</evidence>
<keyword evidence="3" id="KW-1185">Reference proteome</keyword>
<protein>
    <recommendedName>
        <fullName evidence="1">DUF5983 domain-containing protein</fullName>
    </recommendedName>
</protein>
<dbReference type="AlphaFoldDB" id="A0A369VR51"/>
<dbReference type="Pfam" id="PF19419">
    <property type="entry name" value="DUF5983"/>
    <property type="match status" value="1"/>
</dbReference>
<gene>
    <name evidence="2" type="ORF">DVW87_16525</name>
</gene>
<sequence>MDTIEIQRLACLSTAHLSADVARQLDAVVAGIVPIAGGDATWHSLIVAERWRDYGWWILVGSDGRDRMPDTLRACLDAAEAAGADWLQLDRDCEPIAALPTHDW</sequence>
<dbReference type="EMBL" id="QQNB01000005">
    <property type="protein sequence ID" value="RDE04359.1"/>
    <property type="molecule type" value="Genomic_DNA"/>
</dbReference>
<reference evidence="2 3" key="1">
    <citation type="submission" date="2018-07" db="EMBL/GenBank/DDBJ databases">
        <title>a novel species of Sphingomonas isolated from the rhizosphere soil of Araceae plant.</title>
        <authorList>
            <person name="Zhiyong W."/>
            <person name="Qinglan Z."/>
            <person name="Zhiwei F."/>
            <person name="Ding X."/>
            <person name="Gejiao W."/>
            <person name="Shixue Z."/>
        </authorList>
    </citation>
    <scope>NUCLEOTIDE SEQUENCE [LARGE SCALE GENOMIC DNA]</scope>
    <source>
        <strain evidence="2 3">WZY 27</strain>
    </source>
</reference>
<accession>A0A369VR51</accession>
<dbReference type="Proteomes" id="UP000253918">
    <property type="component" value="Unassembled WGS sequence"/>
</dbReference>
<evidence type="ECO:0000313" key="3">
    <source>
        <dbReference type="Proteomes" id="UP000253918"/>
    </source>
</evidence>
<dbReference type="OrthoDB" id="7274689at2"/>
<feature type="domain" description="DUF5983" evidence="1">
    <location>
        <begin position="10"/>
        <end position="104"/>
    </location>
</feature>
<proteinExistence type="predicted"/>
<organism evidence="2 3">
    <name type="scientific">Sphingomonas aracearum</name>
    <dbReference type="NCBI Taxonomy" id="2283317"/>
    <lineage>
        <taxon>Bacteria</taxon>
        <taxon>Pseudomonadati</taxon>
        <taxon>Pseudomonadota</taxon>
        <taxon>Alphaproteobacteria</taxon>
        <taxon>Sphingomonadales</taxon>
        <taxon>Sphingomonadaceae</taxon>
        <taxon>Sphingomonas</taxon>
    </lineage>
</organism>
<dbReference type="InterPro" id="IPR046025">
    <property type="entry name" value="DUF5983"/>
</dbReference>
<name>A0A369VR51_9SPHN</name>
<comment type="caution">
    <text evidence="2">The sequence shown here is derived from an EMBL/GenBank/DDBJ whole genome shotgun (WGS) entry which is preliminary data.</text>
</comment>